<dbReference type="AlphaFoldDB" id="A0AAJ5YVY8"/>
<evidence type="ECO:0000256" key="1">
    <source>
        <dbReference type="ARBA" id="ARBA00022737"/>
    </source>
</evidence>
<dbReference type="Pfam" id="PF12854">
    <property type="entry name" value="PPR_1"/>
    <property type="match status" value="1"/>
</dbReference>
<dbReference type="InterPro" id="IPR002885">
    <property type="entry name" value="PPR_rpt"/>
</dbReference>
<reference evidence="3 4" key="1">
    <citation type="submission" date="2023-03" db="EMBL/GenBank/DDBJ databases">
        <title>Mating type loci evolution in Malassezia.</title>
        <authorList>
            <person name="Coelho M.A."/>
        </authorList>
    </citation>
    <scope>NUCLEOTIDE SEQUENCE [LARGE SCALE GENOMIC DNA]</scope>
    <source>
        <strain evidence="3 4">CBS 9725</strain>
    </source>
</reference>
<feature type="repeat" description="PPR" evidence="2">
    <location>
        <begin position="457"/>
        <end position="491"/>
    </location>
</feature>
<name>A0AAJ5YVY8_9BASI</name>
<keyword evidence="1" id="KW-0677">Repeat</keyword>
<protein>
    <recommendedName>
        <fullName evidence="5">Pentatricopeptide repeat-containing protein</fullName>
    </recommendedName>
</protein>
<sequence>MWSRCPARLTRSLWTNQARLAHTNAVVDHRSLALLRSGLVSRDLDLVWEAWDDLRSEDALQSIRRHDAADMLALVRKNLAVLSPRSTCDASQFPFKDTRNPVWRDRVRLWGQTAAKRMDALGLHGWMKVELLCGDAKGAIDLFSTYVEARRAANDHDILFLDADLRQRRQIHDLLELVVLSYAHVNQLKEMVNMLQSMEIGTHTELFFDFSHARRNISKYPWSTHANESTELTAIKERALEWINHAELARGLNNGSGGKGGPNRIARLLGSILTRGDMQSFMRLFRIAMQAGVLPSESVPNQAWLHQAQLAQDGIPAWTDSCWTVCLSGLLSARRSDLASQVWGAMIEVQQAIRPHNSEWPPLAVWNALLDGYSRTNDYEGVKATWKVLTDPAASTRHVPLAQSVSRTLLRPDHLKPDLMCYTSMIAASFRAKHVETAIETFNALRNMQEQEQVTIPPETYNALLHGFCLNSRLKEAQALFHAMGTGDVPAPTITTLNVLLRAQARQKNTNAMASILRQIPKLNLRPDVITFTTVLDALLRVTDTPEKSNKAVAHVMQIMQSMDVQPNSVTFTAMIKACLHIPRDDSEPRWQVALELLHTMCTTRLAPNLITYTIVITNALKQSRYIADLAKYERIPAIFARLPERYGGARISDEIPWDSENAGLRLSIVLWERMKLQMIAPSSELYCLMIQALLSDAGNPKLFNYGASLADEALHAHGALFHHHTKHDMTVPLPDAKTWYAVFHPLIAAKQHSLGNQKEVSRVLQATLTQYLRSPHGESALYSDRTMAAQRVKRMVRDLQNVSHVSTR</sequence>
<dbReference type="PANTHER" id="PTHR47932:SF44">
    <property type="entry name" value="MIOREX COMPLEX COMPONENT 1"/>
    <property type="match status" value="1"/>
</dbReference>
<dbReference type="Pfam" id="PF01535">
    <property type="entry name" value="PPR"/>
    <property type="match status" value="1"/>
</dbReference>
<evidence type="ECO:0000313" key="4">
    <source>
        <dbReference type="Proteomes" id="UP001219567"/>
    </source>
</evidence>
<dbReference type="PROSITE" id="PS51375">
    <property type="entry name" value="PPR"/>
    <property type="match status" value="1"/>
</dbReference>
<dbReference type="EMBL" id="CP119943">
    <property type="protein sequence ID" value="WFC98587.1"/>
    <property type="molecule type" value="Genomic_DNA"/>
</dbReference>
<evidence type="ECO:0000313" key="3">
    <source>
        <dbReference type="EMBL" id="WFC98587.1"/>
    </source>
</evidence>
<dbReference type="PANTHER" id="PTHR47932">
    <property type="entry name" value="ATPASE EXPRESSION PROTEIN 3"/>
    <property type="match status" value="1"/>
</dbReference>
<dbReference type="InterPro" id="IPR011990">
    <property type="entry name" value="TPR-like_helical_dom_sf"/>
</dbReference>
<dbReference type="Pfam" id="PF13812">
    <property type="entry name" value="PPR_3"/>
    <property type="match status" value="1"/>
</dbReference>
<evidence type="ECO:0000256" key="2">
    <source>
        <dbReference type="PROSITE-ProRule" id="PRU00708"/>
    </source>
</evidence>
<accession>A0AAJ5YVY8</accession>
<dbReference type="Proteomes" id="UP001219567">
    <property type="component" value="Chromosome 1"/>
</dbReference>
<gene>
    <name evidence="3" type="ORF">MYAM1_001317</name>
</gene>
<keyword evidence="4" id="KW-1185">Reference proteome</keyword>
<proteinExistence type="predicted"/>
<evidence type="ECO:0008006" key="5">
    <source>
        <dbReference type="Google" id="ProtNLM"/>
    </source>
</evidence>
<organism evidence="3 4">
    <name type="scientific">Malassezia yamatoensis</name>
    <dbReference type="NCBI Taxonomy" id="253288"/>
    <lineage>
        <taxon>Eukaryota</taxon>
        <taxon>Fungi</taxon>
        <taxon>Dikarya</taxon>
        <taxon>Basidiomycota</taxon>
        <taxon>Ustilaginomycotina</taxon>
        <taxon>Malasseziomycetes</taxon>
        <taxon>Malasseziales</taxon>
        <taxon>Malasseziaceae</taxon>
        <taxon>Malassezia</taxon>
    </lineage>
</organism>
<dbReference type="Gene3D" id="1.25.40.10">
    <property type="entry name" value="Tetratricopeptide repeat domain"/>
    <property type="match status" value="2"/>
</dbReference>